<dbReference type="Proteomes" id="UP000215595">
    <property type="component" value="Unassembled WGS sequence"/>
</dbReference>
<feature type="domain" description="Beta-lactamase-related" evidence="1">
    <location>
        <begin position="32"/>
        <end position="373"/>
    </location>
</feature>
<evidence type="ECO:0000259" key="1">
    <source>
        <dbReference type="Pfam" id="PF00144"/>
    </source>
</evidence>
<evidence type="ECO:0000313" key="3">
    <source>
        <dbReference type="Proteomes" id="UP000215595"/>
    </source>
</evidence>
<dbReference type="InterPro" id="IPR052907">
    <property type="entry name" value="Beta-lactamase/esterase"/>
</dbReference>
<dbReference type="Pfam" id="PF00144">
    <property type="entry name" value="Beta-lactamase"/>
    <property type="match status" value="1"/>
</dbReference>
<evidence type="ECO:0000313" key="2">
    <source>
        <dbReference type="EMBL" id="OYX35356.1"/>
    </source>
</evidence>
<protein>
    <submittedName>
        <fullName evidence="2">Esterase</fullName>
    </submittedName>
</protein>
<dbReference type="EMBL" id="NCEB01000004">
    <property type="protein sequence ID" value="OYX35356.1"/>
    <property type="molecule type" value="Genomic_DNA"/>
</dbReference>
<dbReference type="InterPro" id="IPR001466">
    <property type="entry name" value="Beta-lactam-related"/>
</dbReference>
<dbReference type="PANTHER" id="PTHR43319">
    <property type="entry name" value="BETA-LACTAMASE-RELATED"/>
    <property type="match status" value="1"/>
</dbReference>
<dbReference type="Gene3D" id="3.40.710.10">
    <property type="entry name" value="DD-peptidase/beta-lactamase superfamily"/>
    <property type="match status" value="1"/>
</dbReference>
<sequence>MTDLPDISGHCPPRLSAVKDAFADNFTDAPDGLNEQAARFSVVIEGEVVVDLWAGHADPAGAVPATERTLMPVFSTGKAVMALLMASAVERGKLAYEEKIAHLWAAFGANGKGEVTVAQLLSHQSGLPGFSETVEPAIWFDRQAVLDRLSAQAPMWPPGTGSGYHPITVGYLANEVFRLADGRTLGRALAEDFARPFDLDLWIGLPVAEHGRVAALRKPSKATDLGTIDAIKKAAFLDKGSAPGGRGSAEWRSIEIPSANLHGTARDLARILGIVANDGMLDGKRVLSPTVLAEATRERVAGQDKVLPFVMSWAAGFTRNAGLDIFGPNPEAVGHCGWGGSCAFADPAKKLSAAYAMTRQSPYLIGDPRAQRLIQALYAAF</sequence>
<comment type="caution">
    <text evidence="2">The sequence shown here is derived from an EMBL/GenBank/DDBJ whole genome shotgun (WGS) entry which is preliminary data.</text>
</comment>
<organism evidence="2 3">
    <name type="scientific">Brevundimonas subvibrioides</name>
    <dbReference type="NCBI Taxonomy" id="74313"/>
    <lineage>
        <taxon>Bacteria</taxon>
        <taxon>Pseudomonadati</taxon>
        <taxon>Pseudomonadota</taxon>
        <taxon>Alphaproteobacteria</taxon>
        <taxon>Caulobacterales</taxon>
        <taxon>Caulobacteraceae</taxon>
        <taxon>Brevundimonas</taxon>
    </lineage>
</organism>
<proteinExistence type="predicted"/>
<accession>A0A258FSQ0</accession>
<dbReference type="AlphaFoldDB" id="A0A258FSQ0"/>
<dbReference type="InterPro" id="IPR012338">
    <property type="entry name" value="Beta-lactam/transpept-like"/>
</dbReference>
<name>A0A258FSQ0_9CAUL</name>
<gene>
    <name evidence="2" type="ORF">B7Z01_02605</name>
</gene>
<reference evidence="2 3" key="1">
    <citation type="submission" date="2017-03" db="EMBL/GenBank/DDBJ databases">
        <title>Lifting the veil on microbial sulfur biogeochemistry in mining wastewaters.</title>
        <authorList>
            <person name="Kantor R.S."/>
            <person name="Colenbrander Nelson T."/>
            <person name="Marshall S."/>
            <person name="Bennett D."/>
            <person name="Apte S."/>
            <person name="Camacho D."/>
            <person name="Thomas B.C."/>
            <person name="Warren L.A."/>
            <person name="Banfield J.F."/>
        </authorList>
    </citation>
    <scope>NUCLEOTIDE SEQUENCE [LARGE SCALE GENOMIC DNA]</scope>
    <source>
        <strain evidence="2">32-69-9</strain>
    </source>
</reference>
<dbReference type="SUPFAM" id="SSF56601">
    <property type="entry name" value="beta-lactamase/transpeptidase-like"/>
    <property type="match status" value="1"/>
</dbReference>
<dbReference type="PANTHER" id="PTHR43319:SF3">
    <property type="entry name" value="BETA-LACTAMASE-RELATED DOMAIN-CONTAINING PROTEIN"/>
    <property type="match status" value="1"/>
</dbReference>